<accession>A0A318UAK3</accession>
<name>A0A318UAK3_9SPHI</name>
<evidence type="ECO:0000313" key="1">
    <source>
        <dbReference type="EMBL" id="PYF71545.1"/>
    </source>
</evidence>
<evidence type="ECO:0000313" key="2">
    <source>
        <dbReference type="Proteomes" id="UP000248198"/>
    </source>
</evidence>
<dbReference type="Proteomes" id="UP000248198">
    <property type="component" value="Unassembled WGS sequence"/>
</dbReference>
<dbReference type="RefSeq" id="WP_211321413.1">
    <property type="nucleotide sequence ID" value="NZ_QKLU01000007.1"/>
</dbReference>
<sequence length="106" mass="12376">MAYKYKIDEFLENLPVKHNKHLVSQIPGILNVSRNTFRNYCKIPFMSKKDIPYGCVRKLEILFGMEPGELANYGITGRHYLDLVRQRPVKTGAKRNLKKPEQPEQD</sequence>
<protein>
    <submittedName>
        <fullName evidence="1">Uncharacterized protein</fullName>
    </submittedName>
</protein>
<proteinExistence type="predicted"/>
<gene>
    <name evidence="1" type="ORF">B0O44_107160</name>
</gene>
<organism evidence="1 2">
    <name type="scientific">Pedobacter nutrimenti</name>
    <dbReference type="NCBI Taxonomy" id="1241337"/>
    <lineage>
        <taxon>Bacteria</taxon>
        <taxon>Pseudomonadati</taxon>
        <taxon>Bacteroidota</taxon>
        <taxon>Sphingobacteriia</taxon>
        <taxon>Sphingobacteriales</taxon>
        <taxon>Sphingobacteriaceae</taxon>
        <taxon>Pedobacter</taxon>
    </lineage>
</organism>
<reference evidence="1 2" key="1">
    <citation type="submission" date="2018-06" db="EMBL/GenBank/DDBJ databases">
        <title>Genomic Encyclopedia of Archaeal and Bacterial Type Strains, Phase II (KMG-II): from individual species to whole genera.</title>
        <authorList>
            <person name="Goeker M."/>
        </authorList>
    </citation>
    <scope>NUCLEOTIDE SEQUENCE [LARGE SCALE GENOMIC DNA]</scope>
    <source>
        <strain evidence="1 2">DSM 27372</strain>
    </source>
</reference>
<dbReference type="AlphaFoldDB" id="A0A318UAK3"/>
<keyword evidence="2" id="KW-1185">Reference proteome</keyword>
<comment type="caution">
    <text evidence="1">The sequence shown here is derived from an EMBL/GenBank/DDBJ whole genome shotgun (WGS) entry which is preliminary data.</text>
</comment>
<dbReference type="EMBL" id="QKLU01000007">
    <property type="protein sequence ID" value="PYF71545.1"/>
    <property type="molecule type" value="Genomic_DNA"/>
</dbReference>